<keyword evidence="2" id="KW-1185">Reference proteome</keyword>
<evidence type="ECO:0000313" key="1">
    <source>
        <dbReference type="EMBL" id="MFC4014591.1"/>
    </source>
</evidence>
<dbReference type="Proteomes" id="UP001595851">
    <property type="component" value="Unassembled WGS sequence"/>
</dbReference>
<dbReference type="EMBL" id="JBHSBI010000036">
    <property type="protein sequence ID" value="MFC4014591.1"/>
    <property type="molecule type" value="Genomic_DNA"/>
</dbReference>
<accession>A0ABV8GP18</accession>
<reference evidence="2" key="1">
    <citation type="journal article" date="2019" name="Int. J. Syst. Evol. Microbiol.">
        <title>The Global Catalogue of Microorganisms (GCM) 10K type strain sequencing project: providing services to taxonomists for standard genome sequencing and annotation.</title>
        <authorList>
            <consortium name="The Broad Institute Genomics Platform"/>
            <consortium name="The Broad Institute Genome Sequencing Center for Infectious Disease"/>
            <person name="Wu L."/>
            <person name="Ma J."/>
        </authorList>
    </citation>
    <scope>NUCLEOTIDE SEQUENCE [LARGE SCALE GENOMIC DNA]</scope>
    <source>
        <strain evidence="2">TBRC 1276</strain>
    </source>
</reference>
<organism evidence="1 2">
    <name type="scientific">Nonomuraea purpurea</name>
    <dbReference type="NCBI Taxonomy" id="1849276"/>
    <lineage>
        <taxon>Bacteria</taxon>
        <taxon>Bacillati</taxon>
        <taxon>Actinomycetota</taxon>
        <taxon>Actinomycetes</taxon>
        <taxon>Streptosporangiales</taxon>
        <taxon>Streptosporangiaceae</taxon>
        <taxon>Nonomuraea</taxon>
    </lineage>
</organism>
<gene>
    <name evidence="1" type="ORF">ACFOY2_45725</name>
</gene>
<dbReference type="RefSeq" id="WP_379534426.1">
    <property type="nucleotide sequence ID" value="NZ_JBHSBI010000036.1"/>
</dbReference>
<proteinExistence type="predicted"/>
<comment type="caution">
    <text evidence="1">The sequence shown here is derived from an EMBL/GenBank/DDBJ whole genome shotgun (WGS) entry which is preliminary data.</text>
</comment>
<sequence>MTDRIELVVNAEGLALLVPGDDPAEAYRQAVEFAADDDVTVDGSPADIFTRSVRGLPSCGPLCCGCGDDVHYVIAQDGTEGAFRAAFVACHVCTDEERAEREAAAEAIRCETKMSWIGIDLGQCHAAGVAIIAFTCGHGCERAPQRVCAMHRDGAIETTKGTSDISICRSCEEAGREDVPIRLLSCKPLTTEDQEVTR</sequence>
<protein>
    <submittedName>
        <fullName evidence="1">Uncharacterized protein</fullName>
    </submittedName>
</protein>
<name>A0ABV8GP18_9ACTN</name>
<evidence type="ECO:0000313" key="2">
    <source>
        <dbReference type="Proteomes" id="UP001595851"/>
    </source>
</evidence>